<dbReference type="UniPathway" id="UPA00251">
    <property type="reaction ID" value="UER00317"/>
</dbReference>
<dbReference type="NCBIfam" id="NF000818">
    <property type="entry name" value="PRK00062.1"/>
    <property type="match status" value="1"/>
</dbReference>
<dbReference type="Gene3D" id="3.40.640.10">
    <property type="entry name" value="Type I PLP-dependent aspartate aminotransferase-like (Major domain)"/>
    <property type="match status" value="1"/>
</dbReference>
<dbReference type="STRING" id="1075417.SAMN05421823_102464"/>
<evidence type="ECO:0000256" key="3">
    <source>
        <dbReference type="ARBA" id="ARBA00008981"/>
    </source>
</evidence>
<dbReference type="Proteomes" id="UP000198510">
    <property type="component" value="Unassembled WGS sequence"/>
</dbReference>
<dbReference type="InterPro" id="IPR015424">
    <property type="entry name" value="PyrdxlP-dep_Trfase"/>
</dbReference>
<dbReference type="InterPro" id="IPR049704">
    <property type="entry name" value="Aminotrans_3_PPA_site"/>
</dbReference>
<dbReference type="InterPro" id="IPR004639">
    <property type="entry name" value="4pyrrol_synth_GluAld_NH2Trfase"/>
</dbReference>
<dbReference type="GO" id="GO:0005737">
    <property type="term" value="C:cytoplasm"/>
    <property type="evidence" value="ECO:0007669"/>
    <property type="project" value="UniProtKB-SubCell"/>
</dbReference>
<dbReference type="FunFam" id="3.40.640.10:FF:000021">
    <property type="entry name" value="Glutamate-1-semialdehyde 2,1-aminomutase"/>
    <property type="match status" value="1"/>
</dbReference>
<dbReference type="GO" id="GO:0030170">
    <property type="term" value="F:pyridoxal phosphate binding"/>
    <property type="evidence" value="ECO:0007669"/>
    <property type="project" value="InterPro"/>
</dbReference>
<feature type="modified residue" description="N6-(pyridoxal phosphate)lysine" evidence="7">
    <location>
        <position position="267"/>
    </location>
</feature>
<evidence type="ECO:0000313" key="8">
    <source>
        <dbReference type="EMBL" id="SDK32887.1"/>
    </source>
</evidence>
<dbReference type="GO" id="GO:0006782">
    <property type="term" value="P:protoporphyrinogen IX biosynthetic process"/>
    <property type="evidence" value="ECO:0007669"/>
    <property type="project" value="UniProtKB-UniRule"/>
</dbReference>
<keyword evidence="6 7" id="KW-0627">Porphyrin biosynthesis</keyword>
<dbReference type="PANTHER" id="PTHR43713:SF3">
    <property type="entry name" value="GLUTAMATE-1-SEMIALDEHYDE 2,1-AMINOMUTASE 1, CHLOROPLASTIC-RELATED"/>
    <property type="match status" value="1"/>
</dbReference>
<dbReference type="EMBL" id="FNFO01000002">
    <property type="protein sequence ID" value="SDK32887.1"/>
    <property type="molecule type" value="Genomic_DNA"/>
</dbReference>
<comment type="similarity">
    <text evidence="3 7">Belongs to the class-III pyridoxal-phosphate-dependent aminotransferase family. HemL subfamily.</text>
</comment>
<comment type="cofactor">
    <cofactor evidence="1 7">
        <name>pyridoxal 5'-phosphate</name>
        <dbReference type="ChEBI" id="CHEBI:597326"/>
    </cofactor>
</comment>
<keyword evidence="5 7" id="KW-0413">Isomerase</keyword>
<evidence type="ECO:0000256" key="6">
    <source>
        <dbReference type="ARBA" id="ARBA00023244"/>
    </source>
</evidence>
<dbReference type="PANTHER" id="PTHR43713">
    <property type="entry name" value="GLUTAMATE-1-SEMIALDEHYDE 2,1-AMINOMUTASE"/>
    <property type="match status" value="1"/>
</dbReference>
<dbReference type="Pfam" id="PF00202">
    <property type="entry name" value="Aminotran_3"/>
    <property type="match status" value="1"/>
</dbReference>
<gene>
    <name evidence="7" type="primary">hemL</name>
    <name evidence="8" type="ORF">SAMN05421823_102464</name>
</gene>
<dbReference type="GO" id="GO:0042286">
    <property type="term" value="F:glutamate-1-semialdehyde 2,1-aminomutase activity"/>
    <property type="evidence" value="ECO:0007669"/>
    <property type="project" value="UniProtKB-UniRule"/>
</dbReference>
<dbReference type="EC" id="5.4.3.8" evidence="7"/>
<dbReference type="Gene3D" id="3.90.1150.10">
    <property type="entry name" value="Aspartate Aminotransferase, domain 1"/>
    <property type="match status" value="1"/>
</dbReference>
<evidence type="ECO:0000256" key="2">
    <source>
        <dbReference type="ARBA" id="ARBA00004819"/>
    </source>
</evidence>
<keyword evidence="7" id="KW-0963">Cytoplasm</keyword>
<dbReference type="GO" id="GO:0008483">
    <property type="term" value="F:transaminase activity"/>
    <property type="evidence" value="ECO:0007669"/>
    <property type="project" value="InterPro"/>
</dbReference>
<keyword evidence="9" id="KW-1185">Reference proteome</keyword>
<dbReference type="InterPro" id="IPR015421">
    <property type="entry name" value="PyrdxlP-dep_Trfase_major"/>
</dbReference>
<evidence type="ECO:0000256" key="5">
    <source>
        <dbReference type="ARBA" id="ARBA00023235"/>
    </source>
</evidence>
<comment type="subunit">
    <text evidence="7">Homodimer.</text>
</comment>
<dbReference type="SUPFAM" id="SSF53383">
    <property type="entry name" value="PLP-dependent transferases"/>
    <property type="match status" value="1"/>
</dbReference>
<dbReference type="InterPro" id="IPR005814">
    <property type="entry name" value="Aminotrans_3"/>
</dbReference>
<evidence type="ECO:0000256" key="1">
    <source>
        <dbReference type="ARBA" id="ARBA00001933"/>
    </source>
</evidence>
<accession>A0A1G9B054</accession>
<dbReference type="CDD" id="cd00610">
    <property type="entry name" value="OAT_like"/>
    <property type="match status" value="1"/>
</dbReference>
<evidence type="ECO:0000313" key="9">
    <source>
        <dbReference type="Proteomes" id="UP000198510"/>
    </source>
</evidence>
<protein>
    <recommendedName>
        <fullName evidence="7">Glutamate-1-semialdehyde 2,1-aminomutase</fullName>
        <shortName evidence="7">GSA</shortName>
        <ecNumber evidence="7">5.4.3.8</ecNumber>
    </recommendedName>
    <alternativeName>
        <fullName evidence="7">Glutamate-1-semialdehyde aminotransferase</fullName>
        <shortName evidence="7">GSA-AT</shortName>
    </alternativeName>
</protein>
<dbReference type="NCBIfam" id="TIGR00713">
    <property type="entry name" value="hemL"/>
    <property type="match status" value="1"/>
</dbReference>
<comment type="catalytic activity">
    <reaction evidence="7">
        <text>(S)-4-amino-5-oxopentanoate = 5-aminolevulinate</text>
        <dbReference type="Rhea" id="RHEA:14265"/>
        <dbReference type="ChEBI" id="CHEBI:57501"/>
        <dbReference type="ChEBI" id="CHEBI:356416"/>
        <dbReference type="EC" id="5.4.3.8"/>
    </reaction>
</comment>
<comment type="subcellular location">
    <subcellularLocation>
        <location evidence="7">Cytoplasm</location>
    </subcellularLocation>
</comment>
<dbReference type="OrthoDB" id="9807885at2"/>
<proteinExistence type="inferred from homology"/>
<dbReference type="AlphaFoldDB" id="A0A1G9B054"/>
<keyword evidence="4 7" id="KW-0663">Pyridoxal phosphate</keyword>
<sequence>MQYTTSQSLFERAGHTIPGGVNSPVRAFKAVGGTPVFLKSAEGPYVYDVDGNQYIELINSWGPMILGHAHPLIVEAVQHAATDSLSFGAPTRREIEMAELITQMVPSVEKVRMVNSGTEATMSAVRVARGYTGRDKIIKFAGCYHGHGDSFLIAAGSGAVTFGTPDSPGVTKGVAQDTLTAPYNDLAAVEELVAANPDQIAAIIIEPVAGNMGCIVPSSEFLTGLRRVCDAHGIVLIFDEVMTGFRLAPGGAQTVLGVTPDLTTLGKIIGGGMPVGAYGGKKEIMDFVAPAGPVYQAGTLSGNPVAMAAGLTMLTYLHEHPEVYTRLETVGKTLTDGLRQGLDKLGLRYTINQIGSMYTLFFTDQPVYDFETARQSDLMAFGRYFHAMLSRGVYLAPSQFESLFLSTALTDELIDRIIEAHQDALEEIMAETEGRN</sequence>
<evidence type="ECO:0000256" key="7">
    <source>
        <dbReference type="HAMAP-Rule" id="MF_00375"/>
    </source>
</evidence>
<dbReference type="RefSeq" id="WP_089680771.1">
    <property type="nucleotide sequence ID" value="NZ_FNFO01000002.1"/>
</dbReference>
<dbReference type="InterPro" id="IPR015422">
    <property type="entry name" value="PyrdxlP-dep_Trfase_small"/>
</dbReference>
<organism evidence="8 9">
    <name type="scientific">Catalinimonas alkaloidigena</name>
    <dbReference type="NCBI Taxonomy" id="1075417"/>
    <lineage>
        <taxon>Bacteria</taxon>
        <taxon>Pseudomonadati</taxon>
        <taxon>Bacteroidota</taxon>
        <taxon>Cytophagia</taxon>
        <taxon>Cytophagales</taxon>
        <taxon>Catalimonadaceae</taxon>
        <taxon>Catalinimonas</taxon>
    </lineage>
</organism>
<reference evidence="8 9" key="1">
    <citation type="submission" date="2016-10" db="EMBL/GenBank/DDBJ databases">
        <authorList>
            <person name="de Groot N.N."/>
        </authorList>
    </citation>
    <scope>NUCLEOTIDE SEQUENCE [LARGE SCALE GENOMIC DNA]</scope>
    <source>
        <strain evidence="8 9">DSM 25186</strain>
    </source>
</reference>
<dbReference type="HAMAP" id="MF_00375">
    <property type="entry name" value="HemL_aminotrans_3"/>
    <property type="match status" value="1"/>
</dbReference>
<name>A0A1G9B054_9BACT</name>
<evidence type="ECO:0000256" key="4">
    <source>
        <dbReference type="ARBA" id="ARBA00022898"/>
    </source>
</evidence>
<comment type="pathway">
    <text evidence="2">Porphyrin-containing compound metabolism; protoporphyrin-IX biosynthesis; 5-aminolevulinate from L-glutamyl-tRNA(Glu): step 2/2.</text>
</comment>
<dbReference type="PROSITE" id="PS00600">
    <property type="entry name" value="AA_TRANSFER_CLASS_3"/>
    <property type="match status" value="1"/>
</dbReference>